<dbReference type="Pfam" id="PF03810">
    <property type="entry name" value="IBN_N"/>
    <property type="match status" value="1"/>
</dbReference>
<dbReference type="FunFam" id="1.25.10.10:FF:000507">
    <property type="entry name" value="Exportin-2"/>
    <property type="match status" value="1"/>
</dbReference>
<dbReference type="GO" id="GO:0005635">
    <property type="term" value="C:nuclear envelope"/>
    <property type="evidence" value="ECO:0007669"/>
    <property type="project" value="TreeGrafter"/>
</dbReference>
<dbReference type="GO" id="GO:0005829">
    <property type="term" value="C:cytosol"/>
    <property type="evidence" value="ECO:0007669"/>
    <property type="project" value="TreeGrafter"/>
</dbReference>
<evidence type="ECO:0000256" key="5">
    <source>
        <dbReference type="ARBA" id="ARBA00022490"/>
    </source>
</evidence>
<comment type="caution">
    <text evidence="10">The sequence shown here is derived from an EMBL/GenBank/DDBJ whole genome shotgun (WGS) entry which is preliminary data.</text>
</comment>
<dbReference type="Proteomes" id="UP000284657">
    <property type="component" value="Unassembled WGS sequence"/>
</dbReference>
<dbReference type="InterPro" id="IPR013713">
    <property type="entry name" value="XPO2_central"/>
</dbReference>
<evidence type="ECO:0000313" key="11">
    <source>
        <dbReference type="Proteomes" id="UP000277300"/>
    </source>
</evidence>
<dbReference type="AlphaFoldDB" id="A0A3F2RXQ2"/>
<proteinExistence type="inferred from homology"/>
<reference evidence="11 12" key="1">
    <citation type="submission" date="2018-07" db="EMBL/GenBank/DDBJ databases">
        <title>Genome sequencing of oomycete isolates from Chile give support for New Zealand origin for Phytophthora kernoviae and make available the first Nothophytophthora sp. genome.</title>
        <authorList>
            <person name="Studholme D.J."/>
            <person name="Sanfuentes E."/>
            <person name="Panda P."/>
            <person name="Hill R."/>
            <person name="Sambles C."/>
            <person name="Grant M."/>
            <person name="Williams N.M."/>
            <person name="Mcdougal R.L."/>
        </authorList>
    </citation>
    <scope>NUCLEOTIDE SEQUENCE [LARGE SCALE GENOMIC DNA]</scope>
    <source>
        <strain evidence="10">Chile6</strain>
        <strain evidence="9">Chile7</strain>
    </source>
</reference>
<comment type="similarity">
    <text evidence="3">Belongs to the XPO2/CSE1 family.</text>
</comment>
<evidence type="ECO:0000256" key="7">
    <source>
        <dbReference type="ARBA" id="ARBA00023242"/>
    </source>
</evidence>
<gene>
    <name evidence="9" type="ORF">BBJ29_004628</name>
    <name evidence="10" type="ORF">BBP00_00002342</name>
</gene>
<dbReference type="GO" id="GO:0006606">
    <property type="term" value="P:protein import into nucleus"/>
    <property type="evidence" value="ECO:0007669"/>
    <property type="project" value="TreeGrafter"/>
</dbReference>
<organism evidence="10 11">
    <name type="scientific">Phytophthora kernoviae</name>
    <dbReference type="NCBI Taxonomy" id="325452"/>
    <lineage>
        <taxon>Eukaryota</taxon>
        <taxon>Sar</taxon>
        <taxon>Stramenopiles</taxon>
        <taxon>Oomycota</taxon>
        <taxon>Peronosporomycetes</taxon>
        <taxon>Peronosporales</taxon>
        <taxon>Peronosporaceae</taxon>
        <taxon>Phytophthora</taxon>
    </lineage>
</organism>
<dbReference type="GO" id="GO:0031267">
    <property type="term" value="F:small GTPase binding"/>
    <property type="evidence" value="ECO:0007669"/>
    <property type="project" value="InterPro"/>
</dbReference>
<evidence type="ECO:0000259" key="8">
    <source>
        <dbReference type="PROSITE" id="PS50166"/>
    </source>
</evidence>
<dbReference type="GO" id="GO:0006611">
    <property type="term" value="P:protein export from nucleus"/>
    <property type="evidence" value="ECO:0007669"/>
    <property type="project" value="TreeGrafter"/>
</dbReference>
<dbReference type="PROSITE" id="PS50166">
    <property type="entry name" value="IMPORTIN_B_NT"/>
    <property type="match status" value="1"/>
</dbReference>
<keyword evidence="4" id="KW-0813">Transport</keyword>
<dbReference type="Gene3D" id="1.25.10.10">
    <property type="entry name" value="Leucine-rich Repeat Variant"/>
    <property type="match status" value="1"/>
</dbReference>
<dbReference type="InterPro" id="IPR016024">
    <property type="entry name" value="ARM-type_fold"/>
</dbReference>
<evidence type="ECO:0000256" key="3">
    <source>
        <dbReference type="ARBA" id="ARBA00008669"/>
    </source>
</evidence>
<evidence type="ECO:0000256" key="4">
    <source>
        <dbReference type="ARBA" id="ARBA00022448"/>
    </source>
</evidence>
<name>A0A3F2RXQ2_9STRA</name>
<accession>A0A3F2RXQ2</accession>
<dbReference type="SUPFAM" id="SSF48371">
    <property type="entry name" value="ARM repeat"/>
    <property type="match status" value="1"/>
</dbReference>
<keyword evidence="7" id="KW-0539">Nucleus</keyword>
<comment type="subcellular location">
    <subcellularLocation>
        <location evidence="2">Cytoplasm</location>
    </subcellularLocation>
    <subcellularLocation>
        <location evidence="1">Nucleus</location>
    </subcellularLocation>
</comment>
<evidence type="ECO:0000313" key="12">
    <source>
        <dbReference type="Proteomes" id="UP000284657"/>
    </source>
</evidence>
<dbReference type="Proteomes" id="UP000277300">
    <property type="component" value="Unassembled WGS sequence"/>
</dbReference>
<evidence type="ECO:0000256" key="6">
    <source>
        <dbReference type="ARBA" id="ARBA00022927"/>
    </source>
</evidence>
<dbReference type="Pfam" id="PF03378">
    <property type="entry name" value="CAS_CSE1"/>
    <property type="match status" value="1"/>
</dbReference>
<dbReference type="Pfam" id="PF08506">
    <property type="entry name" value="Cse1"/>
    <property type="match status" value="1"/>
</dbReference>
<sequence length="969" mass="109489">MAEPNMPMLRQSLEGTLSPFAETRKGAEAYLNTLSGQPNYVLLLLQVLESSAEKQEVRLAAALLFKNFIKHNWDPEKQGCISANEKALVKQHLVELMCRMPETLQKQLIEALTTIGEYDFPAQWMDLLAQLVQKLQTEQDWAVRNGVLMTANTIFKRFRNVFKSDDLFRELKHCLEVFQEPLLVFFKETGVALRAPGTSAQQQAQMIAALRYMSRIFYSLNWQDLPEYFEDHVAEWMNEFLSYFSYENAALVDADNEDEPGPIDRLLVAIVENINLYAEKYDEEFKVYLQKFTEVIWNLLANRITLFPKHDELAAKCMKFLTSVASRSFHRALFESPQVLAELCGIVVTNLQLRSSDEELFEDNPMDYIRRDIEGSDGDSRRSAARDLVRGLLSNFDEAVTQICMTTIQTHLQQYKADPARNWAMKDVSINLVIAISAMKQSRLRGVSEVNSRVPLMDFFMTEVLPELSTPNQASLILKADAIKFVSTFRSQMPVEVMDQLFPLLMNCMDPSQFVVHTYAAACLERLLTVKELTGSLRFSKERLAPYLGKLLEHVFSILEQPNYPENDYLMKVVMRVMNVAKEDILPLTDMAVSKLTSILNRICANPSNPSFSHFLFESLSVLILNVCKTNPGATERFEELLFPPFQKVLTNDVEALSPYVYQVLAQMLELRPSGVSDAYKSMFPVLLNPTLWERVSNVPAIVKLIEAYMRKAPSDVAQSVQGILGVFQKLISSRSTEANAFSLLRGLFAFMPREAYTNFLNEIVKILMIRLQTRVAGRNSVGYSKELIYTVSVLIGKLGPDTFLRSLEALQKGMSTMFIKSVWLTCNARGRGPAERKACVVGLTRLMCESELCVANLDLWTEALAGAVKVLEDAGDSSSAVKDEDESLLELEQTGYEAGYAKLFFASVVPLDHLQEYPTPTRYLAESIAKLSAAKPGVHLAYAQTKLPTPATFTALQSYFAQNNVPFQ</sequence>
<dbReference type="EMBL" id="MBAD02001831">
    <property type="protein sequence ID" value="RLN51613.1"/>
    <property type="molecule type" value="Genomic_DNA"/>
</dbReference>
<evidence type="ECO:0000256" key="1">
    <source>
        <dbReference type="ARBA" id="ARBA00004123"/>
    </source>
</evidence>
<dbReference type="OrthoDB" id="3268246at2759"/>
<protein>
    <recommendedName>
        <fullName evidence="8">Importin N-terminal domain-containing protein</fullName>
    </recommendedName>
</protein>
<evidence type="ECO:0000313" key="10">
    <source>
        <dbReference type="EMBL" id="RLN66235.1"/>
    </source>
</evidence>
<dbReference type="PANTHER" id="PTHR10997">
    <property type="entry name" value="IMPORTIN-7, 8, 11"/>
    <property type="match status" value="1"/>
</dbReference>
<keyword evidence="6" id="KW-0653">Protein transport</keyword>
<dbReference type="InterPro" id="IPR005043">
    <property type="entry name" value="XPO2_C"/>
</dbReference>
<evidence type="ECO:0000256" key="2">
    <source>
        <dbReference type="ARBA" id="ARBA00004496"/>
    </source>
</evidence>
<dbReference type="EMBL" id="MBDO02000039">
    <property type="protein sequence ID" value="RLN66235.1"/>
    <property type="molecule type" value="Genomic_DNA"/>
</dbReference>
<evidence type="ECO:0000313" key="9">
    <source>
        <dbReference type="EMBL" id="RLN51613.1"/>
    </source>
</evidence>
<dbReference type="GO" id="GO:0005049">
    <property type="term" value="F:nuclear export signal receptor activity"/>
    <property type="evidence" value="ECO:0007669"/>
    <property type="project" value="TreeGrafter"/>
</dbReference>
<keyword evidence="5" id="KW-0963">Cytoplasm</keyword>
<dbReference type="InterPro" id="IPR001494">
    <property type="entry name" value="Importin-beta_N"/>
</dbReference>
<dbReference type="InterPro" id="IPR011989">
    <property type="entry name" value="ARM-like"/>
</dbReference>
<feature type="domain" description="Importin N-terminal" evidence="8">
    <location>
        <begin position="27"/>
        <end position="99"/>
    </location>
</feature>
<dbReference type="SMART" id="SM00913">
    <property type="entry name" value="IBN_N"/>
    <property type="match status" value="1"/>
</dbReference>
<dbReference type="PANTHER" id="PTHR10997:SF8">
    <property type="entry name" value="EXPORTIN-2"/>
    <property type="match status" value="1"/>
</dbReference>